<evidence type="ECO:0000256" key="1">
    <source>
        <dbReference type="SAM" id="MobiDB-lite"/>
    </source>
</evidence>
<dbReference type="AlphaFoldDB" id="A0AAN6WQ07"/>
<name>A0AAN6WQ07_9PEZI</name>
<reference evidence="2" key="1">
    <citation type="journal article" date="2023" name="Mol. Phylogenet. Evol.">
        <title>Genome-scale phylogeny and comparative genomics of the fungal order Sordariales.</title>
        <authorList>
            <person name="Hensen N."/>
            <person name="Bonometti L."/>
            <person name="Westerberg I."/>
            <person name="Brannstrom I.O."/>
            <person name="Guillou S."/>
            <person name="Cros-Aarteil S."/>
            <person name="Calhoun S."/>
            <person name="Haridas S."/>
            <person name="Kuo A."/>
            <person name="Mondo S."/>
            <person name="Pangilinan J."/>
            <person name="Riley R."/>
            <person name="LaButti K."/>
            <person name="Andreopoulos B."/>
            <person name="Lipzen A."/>
            <person name="Chen C."/>
            <person name="Yan M."/>
            <person name="Daum C."/>
            <person name="Ng V."/>
            <person name="Clum A."/>
            <person name="Steindorff A."/>
            <person name="Ohm R.A."/>
            <person name="Martin F."/>
            <person name="Silar P."/>
            <person name="Natvig D.O."/>
            <person name="Lalanne C."/>
            <person name="Gautier V."/>
            <person name="Ament-Velasquez S.L."/>
            <person name="Kruys A."/>
            <person name="Hutchinson M.I."/>
            <person name="Powell A.J."/>
            <person name="Barry K."/>
            <person name="Miller A.N."/>
            <person name="Grigoriev I.V."/>
            <person name="Debuchy R."/>
            <person name="Gladieux P."/>
            <person name="Hiltunen Thoren M."/>
            <person name="Johannesson H."/>
        </authorList>
    </citation>
    <scope>NUCLEOTIDE SEQUENCE</scope>
    <source>
        <strain evidence="2">PSN309</strain>
    </source>
</reference>
<feature type="compositionally biased region" description="Basic and acidic residues" evidence="1">
    <location>
        <begin position="55"/>
        <end position="68"/>
    </location>
</feature>
<reference evidence="2" key="2">
    <citation type="submission" date="2023-05" db="EMBL/GenBank/DDBJ databases">
        <authorList>
            <consortium name="Lawrence Berkeley National Laboratory"/>
            <person name="Steindorff A."/>
            <person name="Hensen N."/>
            <person name="Bonometti L."/>
            <person name="Westerberg I."/>
            <person name="Brannstrom I.O."/>
            <person name="Guillou S."/>
            <person name="Cros-Aarteil S."/>
            <person name="Calhoun S."/>
            <person name="Haridas S."/>
            <person name="Kuo A."/>
            <person name="Mondo S."/>
            <person name="Pangilinan J."/>
            <person name="Riley R."/>
            <person name="Labutti K."/>
            <person name="Andreopoulos B."/>
            <person name="Lipzen A."/>
            <person name="Chen C."/>
            <person name="Yanf M."/>
            <person name="Daum C."/>
            <person name="Ng V."/>
            <person name="Clum A."/>
            <person name="Ohm R."/>
            <person name="Martin F."/>
            <person name="Silar P."/>
            <person name="Natvig D."/>
            <person name="Lalanne C."/>
            <person name="Gautier V."/>
            <person name="Ament-Velasquez S.L."/>
            <person name="Kruys A."/>
            <person name="Hutchinson M.I."/>
            <person name="Powell A.J."/>
            <person name="Barry K."/>
            <person name="Miller A.N."/>
            <person name="Grigoriev I.V."/>
            <person name="Debuchy R."/>
            <person name="Gladieux P."/>
            <person name="Thoren M.H."/>
            <person name="Johannesson H."/>
        </authorList>
    </citation>
    <scope>NUCLEOTIDE SEQUENCE</scope>
    <source>
        <strain evidence="2">PSN309</strain>
    </source>
</reference>
<sequence length="113" mass="12363">MEWAAAIGVASGILSFSTFAHEVLKATRDLRRKGSIADHQQLARQTQAMKSAAESLKEPVEDMTSEKRSSVSIHVKALQNIATDSAAYCDRLLEILHDLDLMAVPSELAPSER</sequence>
<dbReference type="Proteomes" id="UP001302126">
    <property type="component" value="Unassembled WGS sequence"/>
</dbReference>
<evidence type="ECO:0008006" key="4">
    <source>
        <dbReference type="Google" id="ProtNLM"/>
    </source>
</evidence>
<gene>
    <name evidence="2" type="ORF">QBC35DRAFT_17556</name>
</gene>
<comment type="caution">
    <text evidence="2">The sequence shown here is derived from an EMBL/GenBank/DDBJ whole genome shotgun (WGS) entry which is preliminary data.</text>
</comment>
<keyword evidence="3" id="KW-1185">Reference proteome</keyword>
<organism evidence="2 3">
    <name type="scientific">Podospora australis</name>
    <dbReference type="NCBI Taxonomy" id="1536484"/>
    <lineage>
        <taxon>Eukaryota</taxon>
        <taxon>Fungi</taxon>
        <taxon>Dikarya</taxon>
        <taxon>Ascomycota</taxon>
        <taxon>Pezizomycotina</taxon>
        <taxon>Sordariomycetes</taxon>
        <taxon>Sordariomycetidae</taxon>
        <taxon>Sordariales</taxon>
        <taxon>Podosporaceae</taxon>
        <taxon>Podospora</taxon>
    </lineage>
</organism>
<dbReference type="EMBL" id="MU864452">
    <property type="protein sequence ID" value="KAK4185371.1"/>
    <property type="molecule type" value="Genomic_DNA"/>
</dbReference>
<feature type="region of interest" description="Disordered" evidence="1">
    <location>
        <begin position="35"/>
        <end position="68"/>
    </location>
</feature>
<evidence type="ECO:0000313" key="3">
    <source>
        <dbReference type="Proteomes" id="UP001302126"/>
    </source>
</evidence>
<proteinExistence type="predicted"/>
<evidence type="ECO:0000313" key="2">
    <source>
        <dbReference type="EMBL" id="KAK4185371.1"/>
    </source>
</evidence>
<accession>A0AAN6WQ07</accession>
<protein>
    <recommendedName>
        <fullName evidence="4">Fungal N-terminal domain-containing protein</fullName>
    </recommendedName>
</protein>